<sequence length="93" mass="10678">MIDFIINSRPKNEKEKIKEVIKDLSRIIDLENIPTKELTDISPIPKEIPSKIIQFLGPEAINVYSTIYSSILLKNSSLTTKYSLNKKQKKMIS</sequence>
<dbReference type="EMBL" id="ATNM01000191">
    <property type="protein sequence ID" value="EPR65476.1"/>
    <property type="molecule type" value="Genomic_DNA"/>
</dbReference>
<evidence type="ECO:0000313" key="1">
    <source>
        <dbReference type="EMBL" id="EPR65476.1"/>
    </source>
</evidence>
<reference evidence="1 2" key="1">
    <citation type="journal article" date="2013" name="Genome Announc.">
        <title>Draft Genome Sequence of Cyclobacterium qasimii Strain M12-11BT, Isolated from Arctic Marine Sediment.</title>
        <authorList>
            <person name="Shivaji S."/>
            <person name="Ara S."/>
            <person name="Singh A."/>
            <person name="Kumar Pinnaka A."/>
        </authorList>
    </citation>
    <scope>NUCLEOTIDE SEQUENCE [LARGE SCALE GENOMIC DNA]</scope>
    <source>
        <strain evidence="1 2">M12-11B</strain>
    </source>
</reference>
<evidence type="ECO:0000313" key="2">
    <source>
        <dbReference type="Proteomes" id="UP000014974"/>
    </source>
</evidence>
<organism evidence="1 2">
    <name type="scientific">Cyclobacterium qasimii M12-11B</name>
    <dbReference type="NCBI Taxonomy" id="641524"/>
    <lineage>
        <taxon>Bacteria</taxon>
        <taxon>Pseudomonadati</taxon>
        <taxon>Bacteroidota</taxon>
        <taxon>Cytophagia</taxon>
        <taxon>Cytophagales</taxon>
        <taxon>Cyclobacteriaceae</taxon>
        <taxon>Cyclobacterium</taxon>
    </lineage>
</organism>
<dbReference type="STRING" id="641524.ADICYQ_5397"/>
<proteinExistence type="predicted"/>
<gene>
    <name evidence="1" type="ORF">ADICYQ_5397</name>
</gene>
<dbReference type="Proteomes" id="UP000014974">
    <property type="component" value="Unassembled WGS sequence"/>
</dbReference>
<protein>
    <submittedName>
        <fullName evidence="1">Uncharacterized protein</fullName>
    </submittedName>
</protein>
<dbReference type="AlphaFoldDB" id="S7V6B1"/>
<comment type="caution">
    <text evidence="1">The sequence shown here is derived from an EMBL/GenBank/DDBJ whole genome shotgun (WGS) entry which is preliminary data.</text>
</comment>
<accession>S7V6B1</accession>
<name>S7V6B1_9BACT</name>
<dbReference type="RefSeq" id="WP_020889249.1">
    <property type="nucleotide sequence ID" value="NZ_ATNM01000191.1"/>
</dbReference>